<dbReference type="RefSeq" id="WP_186921795.1">
    <property type="nucleotide sequence ID" value="NZ_JACOFW010000004.1"/>
</dbReference>
<reference evidence="6 7" key="1">
    <citation type="submission" date="2020-08" db="EMBL/GenBank/DDBJ databases">
        <title>Novel species isolated from subtropical streams in China.</title>
        <authorList>
            <person name="Lu H."/>
        </authorList>
    </citation>
    <scope>NUCLEOTIDE SEQUENCE [LARGE SCALE GENOMIC DNA]</scope>
    <source>
        <strain evidence="6 7">KACC 16656</strain>
    </source>
</reference>
<feature type="domain" description="Poly-beta-hydroxybutyrate polymerase N-terminal" evidence="5">
    <location>
        <begin position="46"/>
        <end position="84"/>
    </location>
</feature>
<name>A0ABR6X2Y8_9BURK</name>
<dbReference type="InterPro" id="IPR029058">
    <property type="entry name" value="AB_hydrolase_fold"/>
</dbReference>
<evidence type="ECO:0000313" key="6">
    <source>
        <dbReference type="EMBL" id="MBC3806699.1"/>
    </source>
</evidence>
<protein>
    <submittedName>
        <fullName evidence="6">Polyhydroxyalkanoic acid synthase</fullName>
    </submittedName>
</protein>
<evidence type="ECO:0000256" key="3">
    <source>
        <dbReference type="SAM" id="MobiDB-lite"/>
    </source>
</evidence>
<dbReference type="InterPro" id="IPR010941">
    <property type="entry name" value="PhaC_N"/>
</dbReference>
<keyword evidence="7" id="KW-1185">Reference proteome</keyword>
<dbReference type="InterPro" id="IPR022211">
    <property type="entry name" value="PHBC_N"/>
</dbReference>
<dbReference type="Proteomes" id="UP000648257">
    <property type="component" value="Unassembled WGS sequence"/>
</dbReference>
<dbReference type="PANTHER" id="PTHR36837:SF5">
    <property type="entry name" value="POLY-3-HYDROXYBUTYRATE SYNTHASE"/>
    <property type="match status" value="1"/>
</dbReference>
<keyword evidence="2" id="KW-0012">Acyltransferase</keyword>
<comment type="caution">
    <text evidence="6">The sequence shown here is derived from an EMBL/GenBank/DDBJ whole genome shotgun (WGS) entry which is preliminary data.</text>
</comment>
<feature type="domain" description="Poly-beta-hydroxybutyrate polymerase N-terminal" evidence="4">
    <location>
        <begin position="123"/>
        <end position="295"/>
    </location>
</feature>
<proteinExistence type="predicted"/>
<dbReference type="Pfam" id="PF12551">
    <property type="entry name" value="PHBC_N"/>
    <property type="match status" value="1"/>
</dbReference>
<dbReference type="PANTHER" id="PTHR36837">
    <property type="entry name" value="POLY(3-HYDROXYALKANOATE) POLYMERASE SUBUNIT PHAC"/>
    <property type="match status" value="1"/>
</dbReference>
<feature type="region of interest" description="Disordered" evidence="3">
    <location>
        <begin position="1"/>
        <end position="23"/>
    </location>
</feature>
<gene>
    <name evidence="6" type="ORF">H8K52_04980</name>
</gene>
<dbReference type="SUPFAM" id="SSF53474">
    <property type="entry name" value="alpha/beta-Hydrolases"/>
    <property type="match status" value="1"/>
</dbReference>
<dbReference type="Pfam" id="PF07167">
    <property type="entry name" value="PhaC_N"/>
    <property type="match status" value="1"/>
</dbReference>
<dbReference type="InterPro" id="IPR051321">
    <property type="entry name" value="PHA/PHB_synthase"/>
</dbReference>
<evidence type="ECO:0000256" key="1">
    <source>
        <dbReference type="ARBA" id="ARBA00022679"/>
    </source>
</evidence>
<sequence>MKTTTRTNATKQVAAAGKTPTATAPDTATVVAETVATATPADIGDILDATIHEQIRKITAGVSPIALSLAYADWALHLAASPGRQYKLFKQAMTSATSLLTPTDLSAPNSAPDALPKKPVDHDLRFSDDSWNQWPFNTIKNSFKAGESLLTDLAKVDGVNKHNAHLIHFFNRQTYDAFSPSNWLLTNPEVHKKGLESQGLSLLEGWRSFTADAMQLHAKHARTTPDEIAELDFKVGQDVATTKGKIVFRNHLIELIQYTPTTPKVYKEPILIVPSCIMKYYILDLSPENSMVAFLVNQGHTVFMISWKNPDETDRKLGIDDYLNSGVIDAMIAVKTAAKSDQIHALGYCLGGTFLAMAAAALANPDIKSARPEMLQAPKLASVTLLAAQTDFSEPGELGVYIDADQIKNLRESMARTGYLTGKQMAASFQFLHARDLLWSKNTRRYLLGQSDVGNDMMSWNADVTRLPERMHAEYLQSLFLNNDLAHGHFRVNGKAIALMDIQAPLLVVGTTKDHVSPWHSVYKIHLLTNTATTFILASGGHNAGIISEPGHPKRSYQIASVEAGHRWIEPNAWSTSTPTQEGSWWNAMHQWLSTHSQGQISSKAIAPDQDLMDAPGEYVMKRYAD</sequence>
<evidence type="ECO:0000259" key="5">
    <source>
        <dbReference type="Pfam" id="PF12551"/>
    </source>
</evidence>
<evidence type="ECO:0000256" key="2">
    <source>
        <dbReference type="ARBA" id="ARBA00023315"/>
    </source>
</evidence>
<accession>A0ABR6X2Y8</accession>
<feature type="compositionally biased region" description="Polar residues" evidence="3">
    <location>
        <begin position="1"/>
        <end position="11"/>
    </location>
</feature>
<feature type="compositionally biased region" description="Low complexity" evidence="3">
    <location>
        <begin position="13"/>
        <end position="23"/>
    </location>
</feature>
<evidence type="ECO:0000259" key="4">
    <source>
        <dbReference type="Pfam" id="PF07167"/>
    </source>
</evidence>
<dbReference type="EMBL" id="JACOFW010000004">
    <property type="protein sequence ID" value="MBC3806699.1"/>
    <property type="molecule type" value="Genomic_DNA"/>
</dbReference>
<organism evidence="6 7">
    <name type="scientific">Undibacterium seohonense</name>
    <dbReference type="NCBI Taxonomy" id="1344950"/>
    <lineage>
        <taxon>Bacteria</taxon>
        <taxon>Pseudomonadati</taxon>
        <taxon>Pseudomonadota</taxon>
        <taxon>Betaproteobacteria</taxon>
        <taxon>Burkholderiales</taxon>
        <taxon>Oxalobacteraceae</taxon>
        <taxon>Undibacterium</taxon>
    </lineage>
</organism>
<evidence type="ECO:0000313" key="7">
    <source>
        <dbReference type="Proteomes" id="UP000648257"/>
    </source>
</evidence>
<dbReference type="Gene3D" id="3.40.50.1820">
    <property type="entry name" value="alpha/beta hydrolase"/>
    <property type="match status" value="1"/>
</dbReference>
<keyword evidence="1" id="KW-0808">Transferase</keyword>